<sequence length="551" mass="63927">MQQQTHFSFPYSLWAGILFLLVFWYFGYDGITFSDDVSYLTIGRNFWEGKQVIGTDIFTFRWGAYLLPGLISYIFGFNDHFASISSLFFCILALTLIWKILPANLARDTFVVFFCSSIYLLHFLPKVYPDIILVFWVCLIPVSAIYRRRQPLAAAAVMAVAFFIGFCTKETVVFLAPLPIILFIADYKNKRLSPFYAYFSCCITVIALAYLGYFQLRFDDPFFRFTSIENGHYVSAFSFYDKPWQETAARLTFTPILTFIERTYWIWIVLAVPGMVRAFKHDKDLHLIFGAASLCLLIGFWLMTTSFSSYNPLHLNPRHLIILLPSLSVNIALEAKRWTGNFFWNRFGSLWIAFGGIVALGLLDWKLALFYFAFSVVLLFVPIKWKVPCLAVLMLFPILASVSYQKNLKNYDHFKAVFQKSIENANSNNPLISHDFVVHSSHVLVENHNAPLPLLSLTALKEKAGTNQLPEKFTVLVYNYFKHAYPEERNFLPEIQQYASQYNYTQQEFYTDQWVSIIHFEKQQDLSIFQNHGEYVMITPLYQFAPVFPLP</sequence>
<proteinExistence type="predicted"/>
<feature type="transmembrane region" description="Helical" evidence="1">
    <location>
        <begin position="153"/>
        <end position="183"/>
    </location>
</feature>
<organism evidence="2 3">
    <name type="scientific">Echinicola strongylocentroti</name>
    <dbReference type="NCBI Taxonomy" id="1795355"/>
    <lineage>
        <taxon>Bacteria</taxon>
        <taxon>Pseudomonadati</taxon>
        <taxon>Bacteroidota</taxon>
        <taxon>Cytophagia</taxon>
        <taxon>Cytophagales</taxon>
        <taxon>Cyclobacteriaceae</taxon>
        <taxon>Echinicola</taxon>
    </lineage>
</organism>
<evidence type="ECO:0008006" key="4">
    <source>
        <dbReference type="Google" id="ProtNLM"/>
    </source>
</evidence>
<protein>
    <recommendedName>
        <fullName evidence="4">Glycosyltransferase RgtA/B/C/D-like domain-containing protein</fullName>
    </recommendedName>
</protein>
<dbReference type="AlphaFoldDB" id="A0A2Z4IP17"/>
<feature type="transmembrane region" description="Helical" evidence="1">
    <location>
        <begin position="345"/>
        <end position="363"/>
    </location>
</feature>
<reference evidence="2 3" key="1">
    <citation type="submission" date="2018-06" db="EMBL/GenBank/DDBJ databases">
        <title>Echinicola strongylocentroti sp. nov., isolated from a sea urchin Strongylocentrotus intermedius.</title>
        <authorList>
            <person name="Bae S.S."/>
        </authorList>
    </citation>
    <scope>NUCLEOTIDE SEQUENCE [LARGE SCALE GENOMIC DNA]</scope>
    <source>
        <strain evidence="2 3">MEBiC08714</strain>
    </source>
</reference>
<name>A0A2Z4IP17_9BACT</name>
<keyword evidence="1" id="KW-0472">Membrane</keyword>
<keyword evidence="1" id="KW-1133">Transmembrane helix</keyword>
<evidence type="ECO:0000256" key="1">
    <source>
        <dbReference type="SAM" id="Phobius"/>
    </source>
</evidence>
<keyword evidence="1" id="KW-0812">Transmembrane</keyword>
<feature type="transmembrane region" description="Helical" evidence="1">
    <location>
        <begin position="369"/>
        <end position="399"/>
    </location>
</feature>
<evidence type="ECO:0000313" key="2">
    <source>
        <dbReference type="EMBL" id="AWW32368.1"/>
    </source>
</evidence>
<accession>A0A2Z4IP17</accession>
<dbReference type="EMBL" id="CP030041">
    <property type="protein sequence ID" value="AWW32368.1"/>
    <property type="molecule type" value="Genomic_DNA"/>
</dbReference>
<gene>
    <name evidence="2" type="ORF">DN752_20720</name>
</gene>
<dbReference type="Proteomes" id="UP000248688">
    <property type="component" value="Chromosome"/>
</dbReference>
<feature type="transmembrane region" description="Helical" evidence="1">
    <location>
        <begin position="12"/>
        <end position="31"/>
    </location>
</feature>
<feature type="transmembrane region" description="Helical" evidence="1">
    <location>
        <begin position="285"/>
        <end position="303"/>
    </location>
</feature>
<dbReference type="OrthoDB" id="828203at2"/>
<evidence type="ECO:0000313" key="3">
    <source>
        <dbReference type="Proteomes" id="UP000248688"/>
    </source>
</evidence>
<dbReference type="KEGG" id="est:DN752_20720"/>
<feature type="transmembrane region" description="Helical" evidence="1">
    <location>
        <begin position="195"/>
        <end position="214"/>
    </location>
</feature>
<feature type="transmembrane region" description="Helical" evidence="1">
    <location>
        <begin position="81"/>
        <end position="98"/>
    </location>
</feature>
<keyword evidence="3" id="KW-1185">Reference proteome</keyword>
<feature type="transmembrane region" description="Helical" evidence="1">
    <location>
        <begin position="127"/>
        <end position="146"/>
    </location>
</feature>
<dbReference type="RefSeq" id="WP_112785741.1">
    <property type="nucleotide sequence ID" value="NZ_CP030041.1"/>
</dbReference>
<feature type="transmembrane region" description="Helical" evidence="1">
    <location>
        <begin position="52"/>
        <end position="75"/>
    </location>
</feature>